<evidence type="ECO:0000313" key="5">
    <source>
        <dbReference type="Proteomes" id="UP001152766"/>
    </source>
</evidence>
<evidence type="ECO:0000313" key="4">
    <source>
        <dbReference type="EMBL" id="MDG0861570.1"/>
    </source>
</evidence>
<evidence type="ECO:0000256" key="1">
    <source>
        <dbReference type="ARBA" id="ARBA00008270"/>
    </source>
</evidence>
<dbReference type="EMBL" id="SGUG01000004">
    <property type="protein sequence ID" value="MDG0861570.1"/>
    <property type="molecule type" value="Genomic_DNA"/>
</dbReference>
<dbReference type="Pfam" id="PF02567">
    <property type="entry name" value="PhzC-PhzF"/>
    <property type="match status" value="1"/>
</dbReference>
<sequence>MNVRVEIVNAFVDAGTGGNPAGVVLDADGLSDGQKLAVARQVGLSETAFVSASEVASFKLDFFTPARRIAHCGHATIATFCHLRQLGRIGDGSSSKETVDGPREILVRGEQAFMEQTPPRFMPLPADGVLEREVFASLGIGPDDLAAGLRPEVVSTGNAFMLLPLKDEAALASLVPNPALIARISTPLDLVGYYAFCRQTRGAASAAAARMFAPRYGIAEEAATGMAAGPLACYLHHRLGIRAPRLHIEQGRFMRPASPSLIQVDLAAEGAAIRSVFVGGQASRVSSLLVEI</sequence>
<feature type="active site" evidence="3">
    <location>
        <position position="46"/>
    </location>
</feature>
<dbReference type="Gene3D" id="3.10.310.10">
    <property type="entry name" value="Diaminopimelate Epimerase, Chain A, domain 1"/>
    <property type="match status" value="2"/>
</dbReference>
<keyword evidence="2" id="KW-0413">Isomerase</keyword>
<dbReference type="AlphaFoldDB" id="A0A9X4R3L5"/>
<proteinExistence type="inferred from homology"/>
<name>A0A9X4R3L5_9BURK</name>
<dbReference type="PIRSF" id="PIRSF016184">
    <property type="entry name" value="PhzC_PhzF"/>
    <property type="match status" value="1"/>
</dbReference>
<evidence type="ECO:0000256" key="2">
    <source>
        <dbReference type="ARBA" id="ARBA00023235"/>
    </source>
</evidence>
<accession>A0A9X4R3L5</accession>
<comment type="similarity">
    <text evidence="1">Belongs to the PhzF family.</text>
</comment>
<reference evidence="4" key="1">
    <citation type="submission" date="2019-02" db="EMBL/GenBank/DDBJ databases">
        <title>Draft genome of the type strain Pelomonas aquatica CCUG 52575T.</title>
        <authorList>
            <person name="Gomila M."/>
            <person name="Lalucat J."/>
        </authorList>
    </citation>
    <scope>NUCLEOTIDE SEQUENCE</scope>
    <source>
        <strain evidence="4">CCUG 52575</strain>
    </source>
</reference>
<protein>
    <submittedName>
        <fullName evidence="4">PhzF family phenazine biosynthesis protein</fullName>
    </submittedName>
</protein>
<dbReference type="SUPFAM" id="SSF54506">
    <property type="entry name" value="Diaminopimelate epimerase-like"/>
    <property type="match status" value="1"/>
</dbReference>
<comment type="caution">
    <text evidence="4">The sequence shown here is derived from an EMBL/GenBank/DDBJ whole genome shotgun (WGS) entry which is preliminary data.</text>
</comment>
<dbReference type="PANTHER" id="PTHR13774:SF39">
    <property type="entry name" value="BIOSYNTHESIS PROTEIN, PUTATIVE-RELATED"/>
    <property type="match status" value="1"/>
</dbReference>
<gene>
    <name evidence="4" type="ORF">EXJ73_03665</name>
</gene>
<keyword evidence="5" id="KW-1185">Reference proteome</keyword>
<organism evidence="4 5">
    <name type="scientific">Pelomonas aquatica</name>
    <dbReference type="NCBI Taxonomy" id="431058"/>
    <lineage>
        <taxon>Bacteria</taxon>
        <taxon>Pseudomonadati</taxon>
        <taxon>Pseudomonadota</taxon>
        <taxon>Betaproteobacteria</taxon>
        <taxon>Burkholderiales</taxon>
        <taxon>Sphaerotilaceae</taxon>
        <taxon>Roseateles</taxon>
    </lineage>
</organism>
<dbReference type="InterPro" id="IPR003719">
    <property type="entry name" value="Phenazine_PhzF-like"/>
</dbReference>
<dbReference type="GO" id="GO:0016853">
    <property type="term" value="F:isomerase activity"/>
    <property type="evidence" value="ECO:0007669"/>
    <property type="project" value="UniProtKB-KW"/>
</dbReference>
<dbReference type="NCBIfam" id="TIGR00654">
    <property type="entry name" value="PhzF_family"/>
    <property type="match status" value="1"/>
</dbReference>
<evidence type="ECO:0000256" key="3">
    <source>
        <dbReference type="PIRSR" id="PIRSR016184-1"/>
    </source>
</evidence>
<dbReference type="PANTHER" id="PTHR13774">
    <property type="entry name" value="PHENAZINE BIOSYNTHESIS PROTEIN"/>
    <property type="match status" value="1"/>
</dbReference>
<dbReference type="Proteomes" id="UP001152766">
    <property type="component" value="Unassembled WGS sequence"/>
</dbReference>
<dbReference type="GO" id="GO:0005737">
    <property type="term" value="C:cytoplasm"/>
    <property type="evidence" value="ECO:0007669"/>
    <property type="project" value="TreeGrafter"/>
</dbReference>